<dbReference type="STRING" id="208439.AJAP_12105"/>
<evidence type="ECO:0000256" key="3">
    <source>
        <dbReference type="ARBA" id="ARBA00022801"/>
    </source>
</evidence>
<dbReference type="InterPro" id="IPR017150">
    <property type="entry name" value="Pept_M20_glutamate_carboxypep"/>
</dbReference>
<evidence type="ECO:0000259" key="6">
    <source>
        <dbReference type="Pfam" id="PF07687"/>
    </source>
</evidence>
<dbReference type="InterPro" id="IPR011650">
    <property type="entry name" value="Peptidase_M20_dimer"/>
</dbReference>
<sequence length="377" mass="39575">MSYKDWSRQALPAMLDDLRRIVELETHSYDKPMLDEGLDTIRAWVFDRLGAPDTEARHTDTVRGDVLELGYAGTAPGTVLLLSHYDTVWPTGTLAGWPYTDEDGRVTGPGAFDMKLGLVQSVWALRGLRELGLPHPSVKFLFNGDEEIGSPHSRPYIEAAGEGALATLVFEASLDGKLKTARKGVGLFDVTATGVEAHAGLDPYAGASAIHALAGIVGQLASAGSRELGTTVNVGTISGGTGRNVTAGGAGCGVDVRVAEPSEMDRIDKVFAGLEAADPRVGISVEGEWNRPPMTPNDPSRALFATARKVAADEGWELEETAVGGASDGNFVSALGRPVLDGLGAVGGGAHARDEHILVKHIPERTALVIGLITALV</sequence>
<dbReference type="Proteomes" id="UP000028492">
    <property type="component" value="Chromosome"/>
</dbReference>
<feature type="active site" description="Proton acceptor" evidence="5">
    <location>
        <position position="146"/>
    </location>
</feature>
<dbReference type="HOGENOM" id="CLU_021802_7_0_11"/>
<proteinExistence type="predicted"/>
<reference evidence="7 8" key="1">
    <citation type="journal article" date="2014" name="J. Biotechnol.">
        <title>Complete genome sequence of the actinobacterium Amycolatopsis japonica MG417-CF17(T) (=DSM 44213T) producing (S,S)-N,N'-ethylenediaminedisuccinic acid.</title>
        <authorList>
            <person name="Stegmann E."/>
            <person name="Albersmeier A."/>
            <person name="Spohn M."/>
            <person name="Gert H."/>
            <person name="Weber T."/>
            <person name="Wohlleben W."/>
            <person name="Kalinowski J."/>
            <person name="Ruckert C."/>
        </authorList>
    </citation>
    <scope>NUCLEOTIDE SEQUENCE [LARGE SCALE GENOMIC DNA]</scope>
    <source>
        <strain evidence="8">MG417-CF17 (DSM 44213)</strain>
    </source>
</reference>
<dbReference type="InterPro" id="IPR001261">
    <property type="entry name" value="ArgE/DapE_CS"/>
</dbReference>
<dbReference type="GO" id="GO:0016787">
    <property type="term" value="F:hydrolase activity"/>
    <property type="evidence" value="ECO:0007669"/>
    <property type="project" value="UniProtKB-KW"/>
</dbReference>
<keyword evidence="2" id="KW-0479">Metal-binding</keyword>
<dbReference type="Gene3D" id="3.30.70.360">
    <property type="match status" value="1"/>
</dbReference>
<name>A0A075UQN7_9PSEU</name>
<dbReference type="SUPFAM" id="SSF55031">
    <property type="entry name" value="Bacterial exopeptidase dimerisation domain"/>
    <property type="match status" value="1"/>
</dbReference>
<organism evidence="7 8">
    <name type="scientific">Amycolatopsis japonica</name>
    <dbReference type="NCBI Taxonomy" id="208439"/>
    <lineage>
        <taxon>Bacteria</taxon>
        <taxon>Bacillati</taxon>
        <taxon>Actinomycetota</taxon>
        <taxon>Actinomycetes</taxon>
        <taxon>Pseudonocardiales</taxon>
        <taxon>Pseudonocardiaceae</taxon>
        <taxon>Amycolatopsis</taxon>
        <taxon>Amycolatopsis japonica group</taxon>
    </lineage>
</organism>
<gene>
    <name evidence="7" type="ORF">AJAP_12105</name>
</gene>
<dbReference type="Gene3D" id="3.40.630.10">
    <property type="entry name" value="Zn peptidases"/>
    <property type="match status" value="1"/>
</dbReference>
<dbReference type="eggNOG" id="COG0624">
    <property type="taxonomic scope" value="Bacteria"/>
</dbReference>
<feature type="active site" evidence="5">
    <location>
        <position position="86"/>
    </location>
</feature>
<dbReference type="AlphaFoldDB" id="A0A075UQN7"/>
<dbReference type="EMBL" id="CP008953">
    <property type="protein sequence ID" value="AIG75303.1"/>
    <property type="molecule type" value="Genomic_DNA"/>
</dbReference>
<keyword evidence="4" id="KW-0862">Zinc</keyword>
<dbReference type="SUPFAM" id="SSF53187">
    <property type="entry name" value="Zn-dependent exopeptidases"/>
    <property type="match status" value="1"/>
</dbReference>
<protein>
    <submittedName>
        <fullName evidence="7">Acetylornithine deacetylase/succinyldiaminopimelate desuccinylase-like deacylase</fullName>
    </submittedName>
</protein>
<dbReference type="CDD" id="cd03885">
    <property type="entry name" value="M20_CPDG2"/>
    <property type="match status" value="1"/>
</dbReference>
<feature type="domain" description="Peptidase M20 dimerisation" evidence="6">
    <location>
        <begin position="180"/>
        <end position="271"/>
    </location>
</feature>
<evidence type="ECO:0000313" key="8">
    <source>
        <dbReference type="Proteomes" id="UP000028492"/>
    </source>
</evidence>
<accession>A0A075UQN7</accession>
<evidence type="ECO:0000256" key="4">
    <source>
        <dbReference type="ARBA" id="ARBA00022833"/>
    </source>
</evidence>
<dbReference type="Pfam" id="PF07687">
    <property type="entry name" value="M20_dimer"/>
    <property type="match status" value="1"/>
</dbReference>
<dbReference type="PROSITE" id="PS00758">
    <property type="entry name" value="ARGE_DAPE_CPG2_1"/>
    <property type="match status" value="1"/>
</dbReference>
<dbReference type="InterPro" id="IPR036264">
    <property type="entry name" value="Bact_exopeptidase_dim_dom"/>
</dbReference>
<keyword evidence="3" id="KW-0378">Hydrolase</keyword>
<dbReference type="InterPro" id="IPR002933">
    <property type="entry name" value="Peptidase_M20"/>
</dbReference>
<evidence type="ECO:0000313" key="7">
    <source>
        <dbReference type="EMBL" id="AIG75303.1"/>
    </source>
</evidence>
<dbReference type="PANTHER" id="PTHR43808:SF9">
    <property type="entry name" value="BLL0789 PROTEIN"/>
    <property type="match status" value="1"/>
</dbReference>
<dbReference type="GO" id="GO:0046872">
    <property type="term" value="F:metal ion binding"/>
    <property type="evidence" value="ECO:0007669"/>
    <property type="project" value="UniProtKB-KW"/>
</dbReference>
<comment type="cofactor">
    <cofactor evidence="1">
        <name>Zn(2+)</name>
        <dbReference type="ChEBI" id="CHEBI:29105"/>
    </cofactor>
</comment>
<evidence type="ECO:0000256" key="5">
    <source>
        <dbReference type="PIRSR" id="PIRSR037238-1"/>
    </source>
</evidence>
<dbReference type="PANTHER" id="PTHR43808">
    <property type="entry name" value="ACETYLORNITHINE DEACETYLASE"/>
    <property type="match status" value="1"/>
</dbReference>
<evidence type="ECO:0000256" key="2">
    <source>
        <dbReference type="ARBA" id="ARBA00022723"/>
    </source>
</evidence>
<keyword evidence="8" id="KW-1185">Reference proteome</keyword>
<dbReference type="Pfam" id="PF01546">
    <property type="entry name" value="Peptidase_M20"/>
    <property type="match status" value="1"/>
</dbReference>
<dbReference type="PIRSF" id="PIRSF037238">
    <property type="entry name" value="Carboxypeptidase_G2"/>
    <property type="match status" value="1"/>
</dbReference>
<dbReference type="KEGG" id="aja:AJAP_12105"/>
<dbReference type="InterPro" id="IPR050072">
    <property type="entry name" value="Peptidase_M20A"/>
</dbReference>
<evidence type="ECO:0000256" key="1">
    <source>
        <dbReference type="ARBA" id="ARBA00001947"/>
    </source>
</evidence>